<dbReference type="GO" id="GO:0045665">
    <property type="term" value="P:negative regulation of neuron differentiation"/>
    <property type="evidence" value="ECO:0007669"/>
    <property type="project" value="Ensembl"/>
</dbReference>
<protein>
    <submittedName>
        <fullName evidence="2">Nucleolus and neural progenitor protein</fullName>
    </submittedName>
</protein>
<reference evidence="2" key="1">
    <citation type="submission" date="2025-08" db="UniProtKB">
        <authorList>
            <consortium name="Ensembl"/>
        </authorList>
    </citation>
    <scope>IDENTIFICATION</scope>
</reference>
<evidence type="ECO:0000259" key="1">
    <source>
        <dbReference type="Pfam" id="PF14780"/>
    </source>
</evidence>
<reference evidence="2" key="2">
    <citation type="submission" date="2025-09" db="UniProtKB">
        <authorList>
            <consortium name="Ensembl"/>
        </authorList>
    </citation>
    <scope>IDENTIFICATION</scope>
</reference>
<gene>
    <name evidence="2" type="primary">NEPRO</name>
</gene>
<organism evidence="2 3">
    <name type="scientific">Chelonoidis abingdonii</name>
    <name type="common">Abingdon island giant tortoise</name>
    <name type="synonym">Testudo abingdonii</name>
    <dbReference type="NCBI Taxonomy" id="106734"/>
    <lineage>
        <taxon>Eukaryota</taxon>
        <taxon>Metazoa</taxon>
        <taxon>Chordata</taxon>
        <taxon>Craniata</taxon>
        <taxon>Vertebrata</taxon>
        <taxon>Euteleostomi</taxon>
        <taxon>Archelosauria</taxon>
        <taxon>Testudinata</taxon>
        <taxon>Testudines</taxon>
        <taxon>Cryptodira</taxon>
        <taxon>Durocryptodira</taxon>
        <taxon>Testudinoidea</taxon>
        <taxon>Testudinidae</taxon>
        <taxon>Chelonoidis</taxon>
    </lineage>
</organism>
<dbReference type="Proteomes" id="UP000694404">
    <property type="component" value="Unplaced"/>
</dbReference>
<dbReference type="GO" id="GO:0045747">
    <property type="term" value="P:positive regulation of Notch signaling pathway"/>
    <property type="evidence" value="ECO:0007669"/>
    <property type="project" value="Ensembl"/>
</dbReference>
<dbReference type="GeneTree" id="ENSGT00390000007644"/>
<sequence>SQPVTEVVAVKILGGCKLLLRLLECCCKAFVYPFSLQNDFLKYHLPILYRCVLQSLISLYGVLCGLLQEVSRTQQMPFIKGFTFPSEITEFLGPLYLEIKKRPKVLAPKKATGWLNKLFAGPAVASRCSKERGPAAPTRCSKKMTNIQHPIDIGKPVLVKRANRGKQLGFDIKTLCRQLKLRVQEDVDFRLTLSEAKAVRSQHVKSLVLRFREACSFGELSEALKTAILCCKSKKLKSEAFFLGTKLLKSKRLQHVEAQGCSLQKKLGCVKASICKYLLSDLQKERCPKQYCRASSWQQRKIRLSRTSKSVSKKTPEFVQQNTSSLFEDSMPGAVSLFPSRQCEHSLHLRKAGDCSATRHVGEQDKVGTSERVALERNPGPTLKGTSESDDIDDIFAAMGV</sequence>
<dbReference type="Ensembl" id="ENSCABT00000003647.1">
    <property type="protein sequence ID" value="ENSCABP00000003355.1"/>
    <property type="gene ID" value="ENSCABG00000002559.1"/>
</dbReference>
<dbReference type="GO" id="GO:0005730">
    <property type="term" value="C:nucleolus"/>
    <property type="evidence" value="ECO:0007669"/>
    <property type="project" value="Ensembl"/>
</dbReference>
<name>A0A8C0G3Y0_CHEAB</name>
<evidence type="ECO:0000313" key="3">
    <source>
        <dbReference type="Proteomes" id="UP000694404"/>
    </source>
</evidence>
<dbReference type="AlphaFoldDB" id="A0A8C0G3Y0"/>
<dbReference type="InterPro" id="IPR052835">
    <property type="entry name" value="Nepro"/>
</dbReference>
<proteinExistence type="predicted"/>
<dbReference type="Pfam" id="PF14780">
    <property type="entry name" value="NEPRO_N"/>
    <property type="match status" value="1"/>
</dbReference>
<evidence type="ECO:0000313" key="2">
    <source>
        <dbReference type="Ensembl" id="ENSCABP00000003355.1"/>
    </source>
</evidence>
<accession>A0A8C0G3Y0</accession>
<dbReference type="OMA" id="YCRASSW"/>
<dbReference type="InterPro" id="IPR027951">
    <property type="entry name" value="Nepro_N"/>
</dbReference>
<dbReference type="PANTHER" id="PTHR34761:SF1">
    <property type="entry name" value="NUCLEOLUS AND NEURAL PROGENITOR PROTEIN"/>
    <property type="match status" value="1"/>
</dbReference>
<keyword evidence="3" id="KW-1185">Reference proteome</keyword>
<feature type="domain" description="Nucleolus and neural progenitor protein-like N-terminal" evidence="1">
    <location>
        <begin position="1"/>
        <end position="34"/>
    </location>
</feature>
<dbReference type="PANTHER" id="PTHR34761">
    <property type="entry name" value="NUCLEOLUS AND NEURAL PROGENITOR PROTEIN"/>
    <property type="match status" value="1"/>
</dbReference>